<evidence type="ECO:0000256" key="1">
    <source>
        <dbReference type="SAM" id="MobiDB-lite"/>
    </source>
</evidence>
<dbReference type="Proteomes" id="UP000250275">
    <property type="component" value="Unassembled WGS sequence"/>
</dbReference>
<accession>A0A310SSH9</accession>
<feature type="region of interest" description="Disordered" evidence="1">
    <location>
        <begin position="88"/>
        <end position="115"/>
    </location>
</feature>
<protein>
    <submittedName>
        <fullName evidence="2">Uncharacterized protein</fullName>
    </submittedName>
</protein>
<organism evidence="2 3">
    <name type="scientific">Eufriesea mexicana</name>
    <dbReference type="NCBI Taxonomy" id="516756"/>
    <lineage>
        <taxon>Eukaryota</taxon>
        <taxon>Metazoa</taxon>
        <taxon>Ecdysozoa</taxon>
        <taxon>Arthropoda</taxon>
        <taxon>Hexapoda</taxon>
        <taxon>Insecta</taxon>
        <taxon>Pterygota</taxon>
        <taxon>Neoptera</taxon>
        <taxon>Endopterygota</taxon>
        <taxon>Hymenoptera</taxon>
        <taxon>Apocrita</taxon>
        <taxon>Aculeata</taxon>
        <taxon>Apoidea</taxon>
        <taxon>Anthophila</taxon>
        <taxon>Apidae</taxon>
        <taxon>Eufriesea</taxon>
    </lineage>
</organism>
<dbReference type="EMBL" id="KQ760913">
    <property type="protein sequence ID" value="OAD58679.1"/>
    <property type="molecule type" value="Genomic_DNA"/>
</dbReference>
<reference evidence="2 3" key="1">
    <citation type="submission" date="2015-07" db="EMBL/GenBank/DDBJ databases">
        <title>The genome of Eufriesea mexicana.</title>
        <authorList>
            <person name="Pan H."/>
            <person name="Kapheim K."/>
        </authorList>
    </citation>
    <scope>NUCLEOTIDE SEQUENCE [LARGE SCALE GENOMIC DNA]</scope>
    <source>
        <strain evidence="2">0111107269</strain>
        <tissue evidence="2">Whole body</tissue>
    </source>
</reference>
<name>A0A310SSH9_9HYME</name>
<sequence length="203" mass="21867">MDQGFDDRISPVGQDPALVAPRPGEFLPLCRLEGSPGSLAAGKKAKQQSALDAFEVKARRDQVILTHCRCQVEVAKLNAGPDWSPAGCDPRAGSRRACSQPPLPDADVRAGSPAIPSNCGRDRQRECLLGDDDVGTVAGLATSSQGEERWSRSFDNLIVGRLHGEQIKDYTALLASDLFHEFSDSMDLRTNTGGLTRCHDDSH</sequence>
<proteinExistence type="predicted"/>
<dbReference type="AlphaFoldDB" id="A0A310SSH9"/>
<evidence type="ECO:0000313" key="2">
    <source>
        <dbReference type="EMBL" id="OAD58679.1"/>
    </source>
</evidence>
<gene>
    <name evidence="2" type="ORF">WN48_10714</name>
</gene>
<evidence type="ECO:0000313" key="3">
    <source>
        <dbReference type="Proteomes" id="UP000250275"/>
    </source>
</evidence>
<keyword evidence="3" id="KW-1185">Reference proteome</keyword>